<accession>A0A1I3XCR8</accession>
<dbReference type="EMBL" id="FOSL01000003">
    <property type="protein sequence ID" value="SFK17297.1"/>
    <property type="molecule type" value="Genomic_DNA"/>
</dbReference>
<dbReference type="GO" id="GO:0016020">
    <property type="term" value="C:membrane"/>
    <property type="evidence" value="ECO:0007669"/>
    <property type="project" value="UniProtKB-SubCell"/>
</dbReference>
<dbReference type="SUPFAM" id="SSF103481">
    <property type="entry name" value="Multidrug resistance efflux transporter EmrE"/>
    <property type="match status" value="2"/>
</dbReference>
<organism evidence="8 9">
    <name type="scientific">Neomesorhizobium albiziae</name>
    <dbReference type="NCBI Taxonomy" id="335020"/>
    <lineage>
        <taxon>Bacteria</taxon>
        <taxon>Pseudomonadati</taxon>
        <taxon>Pseudomonadota</taxon>
        <taxon>Alphaproteobacteria</taxon>
        <taxon>Hyphomicrobiales</taxon>
        <taxon>Phyllobacteriaceae</taxon>
        <taxon>Neomesorhizobium</taxon>
    </lineage>
</organism>
<feature type="transmembrane region" description="Helical" evidence="6">
    <location>
        <begin position="122"/>
        <end position="142"/>
    </location>
</feature>
<dbReference type="InterPro" id="IPR000620">
    <property type="entry name" value="EamA_dom"/>
</dbReference>
<keyword evidence="4 6" id="KW-1133">Transmembrane helix</keyword>
<evidence type="ECO:0000313" key="8">
    <source>
        <dbReference type="EMBL" id="SFK17297.1"/>
    </source>
</evidence>
<keyword evidence="5 6" id="KW-0472">Membrane</keyword>
<keyword evidence="3 6" id="KW-0812">Transmembrane</keyword>
<evidence type="ECO:0000313" key="9">
    <source>
        <dbReference type="Proteomes" id="UP000323300"/>
    </source>
</evidence>
<feature type="domain" description="EamA" evidence="7">
    <location>
        <begin position="154"/>
        <end position="287"/>
    </location>
</feature>
<feature type="transmembrane region" description="Helical" evidence="6">
    <location>
        <begin position="214"/>
        <end position="235"/>
    </location>
</feature>
<dbReference type="AlphaFoldDB" id="A0A1I3XCR8"/>
<dbReference type="PANTHER" id="PTHR32322:SF2">
    <property type="entry name" value="EAMA DOMAIN-CONTAINING PROTEIN"/>
    <property type="match status" value="1"/>
</dbReference>
<feature type="transmembrane region" description="Helical" evidence="6">
    <location>
        <begin position="67"/>
        <end position="89"/>
    </location>
</feature>
<feature type="transmembrane region" description="Helical" evidence="6">
    <location>
        <begin position="272"/>
        <end position="288"/>
    </location>
</feature>
<protein>
    <submittedName>
        <fullName evidence="8">EamA-like transporter family protein</fullName>
    </submittedName>
</protein>
<evidence type="ECO:0000259" key="7">
    <source>
        <dbReference type="Pfam" id="PF00892"/>
    </source>
</evidence>
<dbReference type="InterPro" id="IPR050638">
    <property type="entry name" value="AA-Vitamin_Transporters"/>
</dbReference>
<evidence type="ECO:0000256" key="4">
    <source>
        <dbReference type="ARBA" id="ARBA00022989"/>
    </source>
</evidence>
<feature type="transmembrane region" description="Helical" evidence="6">
    <location>
        <begin position="95"/>
        <end position="115"/>
    </location>
</feature>
<dbReference type="InterPro" id="IPR037185">
    <property type="entry name" value="EmrE-like"/>
</dbReference>
<dbReference type="RefSeq" id="WP_149759442.1">
    <property type="nucleotide sequence ID" value="NZ_BSPE01000008.1"/>
</dbReference>
<feature type="transmembrane region" description="Helical" evidence="6">
    <location>
        <begin position="247"/>
        <end position="266"/>
    </location>
</feature>
<sequence length="297" mass="32268">MHHRKAYVLLLLTTLFWGGNAIAGKLAAGHVSPMLLTGARWAAAFILLLALGLPRLVADWPVIRTRFWLLVGLGALGFTIFNVALYTALLYTTAINVSIEQAGMPMLIFLANFLLFRMRVTWAQILGFLLSIFGVALTASHGSLARLTALDLNFGDALMLLAVLVYSAYTVALRFRPVIHWQSMMIMLCGSAAVTSIPFVVAEFWYGAAILPDAQGWAVIAYTVFFPSILAQAFYIRGVELIGANRAGLFINLVPVFGTLLSVLILGEDFQLYHGLALVLVLGGIWLAEHSGRKAAG</sequence>
<dbReference type="OrthoDB" id="9806889at2"/>
<feature type="domain" description="EamA" evidence="7">
    <location>
        <begin position="5"/>
        <end position="138"/>
    </location>
</feature>
<comment type="similarity">
    <text evidence="2">Belongs to the EamA transporter family.</text>
</comment>
<feature type="transmembrane region" description="Helical" evidence="6">
    <location>
        <begin position="154"/>
        <end position="173"/>
    </location>
</feature>
<reference evidence="8 9" key="1">
    <citation type="submission" date="2016-10" db="EMBL/GenBank/DDBJ databases">
        <authorList>
            <person name="Varghese N."/>
            <person name="Submissions S."/>
        </authorList>
    </citation>
    <scope>NUCLEOTIDE SEQUENCE [LARGE SCALE GENOMIC DNA]</scope>
    <source>
        <strain evidence="8 9">DSM 21822</strain>
    </source>
</reference>
<feature type="transmembrane region" description="Helical" evidence="6">
    <location>
        <begin position="185"/>
        <end position="208"/>
    </location>
</feature>
<gene>
    <name evidence="8" type="ORF">SAMN04488498_103141</name>
</gene>
<dbReference type="Proteomes" id="UP000323300">
    <property type="component" value="Unassembled WGS sequence"/>
</dbReference>
<feature type="transmembrane region" description="Helical" evidence="6">
    <location>
        <begin position="39"/>
        <end position="58"/>
    </location>
</feature>
<comment type="subcellular location">
    <subcellularLocation>
        <location evidence="1">Membrane</location>
        <topology evidence="1">Multi-pass membrane protein</topology>
    </subcellularLocation>
</comment>
<dbReference type="PANTHER" id="PTHR32322">
    <property type="entry name" value="INNER MEMBRANE TRANSPORTER"/>
    <property type="match status" value="1"/>
</dbReference>
<proteinExistence type="inferred from homology"/>
<evidence type="ECO:0000256" key="3">
    <source>
        <dbReference type="ARBA" id="ARBA00022692"/>
    </source>
</evidence>
<name>A0A1I3XCR8_9HYPH</name>
<evidence type="ECO:0000256" key="5">
    <source>
        <dbReference type="ARBA" id="ARBA00023136"/>
    </source>
</evidence>
<evidence type="ECO:0000256" key="1">
    <source>
        <dbReference type="ARBA" id="ARBA00004141"/>
    </source>
</evidence>
<evidence type="ECO:0000256" key="2">
    <source>
        <dbReference type="ARBA" id="ARBA00007362"/>
    </source>
</evidence>
<dbReference type="Pfam" id="PF00892">
    <property type="entry name" value="EamA"/>
    <property type="match status" value="2"/>
</dbReference>
<keyword evidence="9" id="KW-1185">Reference proteome</keyword>
<evidence type="ECO:0000256" key="6">
    <source>
        <dbReference type="SAM" id="Phobius"/>
    </source>
</evidence>